<sequence length="70" mass="7875">MSYEAFFRRKFADFLRENFRSPEHIAVCFGVTARQAQNWLDETSGPRGHIVAKAMTDPSMAASAMRHLGG</sequence>
<evidence type="ECO:0000313" key="2">
    <source>
        <dbReference type="Proteomes" id="UP000319255"/>
    </source>
</evidence>
<name>A0A501WUV2_9RHOB</name>
<dbReference type="AlphaFoldDB" id="A0A501WUV2"/>
<reference evidence="1 2" key="1">
    <citation type="submission" date="2019-06" db="EMBL/GenBank/DDBJ databases">
        <title>A novel bacterium of genus Amaricoccus, isolated from marine sediment.</title>
        <authorList>
            <person name="Huang H."/>
            <person name="Mo K."/>
            <person name="Hu Y."/>
        </authorList>
    </citation>
    <scope>NUCLEOTIDE SEQUENCE [LARGE SCALE GENOMIC DNA]</scope>
    <source>
        <strain evidence="1 2">HB172011</strain>
    </source>
</reference>
<proteinExistence type="predicted"/>
<organism evidence="1 2">
    <name type="scientific">Amaricoccus solimangrovi</name>
    <dbReference type="NCBI Taxonomy" id="2589815"/>
    <lineage>
        <taxon>Bacteria</taxon>
        <taxon>Pseudomonadati</taxon>
        <taxon>Pseudomonadota</taxon>
        <taxon>Alphaproteobacteria</taxon>
        <taxon>Rhodobacterales</taxon>
        <taxon>Paracoccaceae</taxon>
        <taxon>Amaricoccus</taxon>
    </lineage>
</organism>
<evidence type="ECO:0008006" key="3">
    <source>
        <dbReference type="Google" id="ProtNLM"/>
    </source>
</evidence>
<keyword evidence="2" id="KW-1185">Reference proteome</keyword>
<gene>
    <name evidence="1" type="ORF">FJM51_03265</name>
</gene>
<evidence type="ECO:0000313" key="1">
    <source>
        <dbReference type="EMBL" id="TPE53059.1"/>
    </source>
</evidence>
<comment type="caution">
    <text evidence="1">The sequence shown here is derived from an EMBL/GenBank/DDBJ whole genome shotgun (WGS) entry which is preliminary data.</text>
</comment>
<protein>
    <recommendedName>
        <fullName evidence="3">Helix-turn-helix domain-containing protein</fullName>
    </recommendedName>
</protein>
<dbReference type="OrthoDB" id="7870010at2"/>
<dbReference type="RefSeq" id="WP_140452680.1">
    <property type="nucleotide sequence ID" value="NZ_VFRP01000002.1"/>
</dbReference>
<accession>A0A501WUV2</accession>
<dbReference type="Proteomes" id="UP000319255">
    <property type="component" value="Unassembled WGS sequence"/>
</dbReference>
<dbReference type="EMBL" id="VFRP01000002">
    <property type="protein sequence ID" value="TPE53059.1"/>
    <property type="molecule type" value="Genomic_DNA"/>
</dbReference>